<gene>
    <name evidence="1" type="ORF">PHLGIDRAFT_117745</name>
</gene>
<accession>A0A0C3S906</accession>
<dbReference type="AlphaFoldDB" id="A0A0C3S906"/>
<dbReference type="OrthoDB" id="2985014at2759"/>
<evidence type="ECO:0000313" key="1">
    <source>
        <dbReference type="EMBL" id="KIP07877.1"/>
    </source>
</evidence>
<keyword evidence="2" id="KW-1185">Reference proteome</keyword>
<proteinExistence type="predicted"/>
<organism evidence="1 2">
    <name type="scientific">Phlebiopsis gigantea (strain 11061_1 CR5-6)</name>
    <name type="common">White-rot fungus</name>
    <name type="synonym">Peniophora gigantea</name>
    <dbReference type="NCBI Taxonomy" id="745531"/>
    <lineage>
        <taxon>Eukaryota</taxon>
        <taxon>Fungi</taxon>
        <taxon>Dikarya</taxon>
        <taxon>Basidiomycota</taxon>
        <taxon>Agaricomycotina</taxon>
        <taxon>Agaricomycetes</taxon>
        <taxon>Polyporales</taxon>
        <taxon>Phanerochaetaceae</taxon>
        <taxon>Phlebiopsis</taxon>
    </lineage>
</organism>
<reference evidence="1 2" key="1">
    <citation type="journal article" date="2014" name="PLoS Genet.">
        <title>Analysis of the Phlebiopsis gigantea genome, transcriptome and secretome provides insight into its pioneer colonization strategies of wood.</title>
        <authorList>
            <person name="Hori C."/>
            <person name="Ishida T."/>
            <person name="Igarashi K."/>
            <person name="Samejima M."/>
            <person name="Suzuki H."/>
            <person name="Master E."/>
            <person name="Ferreira P."/>
            <person name="Ruiz-Duenas F.J."/>
            <person name="Held B."/>
            <person name="Canessa P."/>
            <person name="Larrondo L.F."/>
            <person name="Schmoll M."/>
            <person name="Druzhinina I.S."/>
            <person name="Kubicek C.P."/>
            <person name="Gaskell J.A."/>
            <person name="Kersten P."/>
            <person name="St John F."/>
            <person name="Glasner J."/>
            <person name="Sabat G."/>
            <person name="Splinter BonDurant S."/>
            <person name="Syed K."/>
            <person name="Yadav J."/>
            <person name="Mgbeahuruike A.C."/>
            <person name="Kovalchuk A."/>
            <person name="Asiegbu F.O."/>
            <person name="Lackner G."/>
            <person name="Hoffmeister D."/>
            <person name="Rencoret J."/>
            <person name="Gutierrez A."/>
            <person name="Sun H."/>
            <person name="Lindquist E."/>
            <person name="Barry K."/>
            <person name="Riley R."/>
            <person name="Grigoriev I.V."/>
            <person name="Henrissat B."/>
            <person name="Kues U."/>
            <person name="Berka R.M."/>
            <person name="Martinez A.T."/>
            <person name="Covert S.F."/>
            <person name="Blanchette R.A."/>
            <person name="Cullen D."/>
        </authorList>
    </citation>
    <scope>NUCLEOTIDE SEQUENCE [LARGE SCALE GENOMIC DNA]</scope>
    <source>
        <strain evidence="1 2">11061_1 CR5-6</strain>
    </source>
</reference>
<dbReference type="HOGENOM" id="CLU_2386931_0_0_1"/>
<name>A0A0C3S906_PHLG1</name>
<evidence type="ECO:0000313" key="2">
    <source>
        <dbReference type="Proteomes" id="UP000053257"/>
    </source>
</evidence>
<dbReference type="EMBL" id="KN840489">
    <property type="protein sequence ID" value="KIP07877.1"/>
    <property type="molecule type" value="Genomic_DNA"/>
</dbReference>
<sequence length="94" mass="10797">MDPSQDPKVLDLEKSSQEDVGQVDEFVLVDPKAEARLLRRIDARFVPASMLVVLLSFFDRANIRHGRFARPSNSPDKSTVSHRIEERHLLAWGW</sequence>
<protein>
    <submittedName>
        <fullName evidence="1">Uncharacterized protein</fullName>
    </submittedName>
</protein>
<dbReference type="Proteomes" id="UP000053257">
    <property type="component" value="Unassembled WGS sequence"/>
</dbReference>